<dbReference type="EnsemblMetazoa" id="CJA02758.1">
    <property type="protein sequence ID" value="CJA02758.1"/>
    <property type="gene ID" value="WBGene00121962"/>
</dbReference>
<evidence type="ECO:0000313" key="4">
    <source>
        <dbReference type="Proteomes" id="UP000005237"/>
    </source>
</evidence>
<reference evidence="4" key="1">
    <citation type="submission" date="2010-08" db="EMBL/GenBank/DDBJ databases">
        <authorList>
            <consortium name="Caenorhabditis japonica Sequencing Consortium"/>
            <person name="Wilson R.K."/>
        </authorList>
    </citation>
    <scope>NUCLEOTIDE SEQUENCE [LARGE SCALE GENOMIC DNA]</scope>
    <source>
        <strain evidence="4">DF5081</strain>
    </source>
</reference>
<feature type="compositionally biased region" description="Polar residues" evidence="1">
    <location>
        <begin position="116"/>
        <end position="126"/>
    </location>
</feature>
<evidence type="ECO:0000313" key="3">
    <source>
        <dbReference type="EnsemblMetazoa" id="CJA02758.1"/>
    </source>
</evidence>
<organism evidence="3 4">
    <name type="scientific">Caenorhabditis japonica</name>
    <dbReference type="NCBI Taxonomy" id="281687"/>
    <lineage>
        <taxon>Eukaryota</taxon>
        <taxon>Metazoa</taxon>
        <taxon>Ecdysozoa</taxon>
        <taxon>Nematoda</taxon>
        <taxon>Chromadorea</taxon>
        <taxon>Rhabditida</taxon>
        <taxon>Rhabditina</taxon>
        <taxon>Rhabditomorpha</taxon>
        <taxon>Rhabditoidea</taxon>
        <taxon>Rhabditidae</taxon>
        <taxon>Peloderinae</taxon>
        <taxon>Caenorhabditis</taxon>
    </lineage>
</organism>
<keyword evidence="2" id="KW-0812">Transmembrane</keyword>
<evidence type="ECO:0000256" key="2">
    <source>
        <dbReference type="SAM" id="Phobius"/>
    </source>
</evidence>
<dbReference type="Proteomes" id="UP000005237">
    <property type="component" value="Unassembled WGS sequence"/>
</dbReference>
<proteinExistence type="predicted"/>
<keyword evidence="2" id="KW-1133">Transmembrane helix</keyword>
<sequence length="205" mass="23399">MPSTCPVGVVEQFSSYALCSPNLWMIIACTFMTLLTLTLMCYLRHGLRRDAEWLRFANWKFQQLAERLRIQEPNVTLLERITRRVNEKNTPEQAFEDFFQKSIEIPVHAKDEANKSSKLPHQNASNELGDDVAKKVKQDKEDDVAKVLRDTNIDNKTPVVARSGGRDSILRKWKDATKDILAIDDNDGDQKNNNYPKADAAPEGH</sequence>
<feature type="compositionally biased region" description="Basic and acidic residues" evidence="1">
    <location>
        <begin position="131"/>
        <end position="141"/>
    </location>
</feature>
<name>A0A8R1DIN5_CAEJA</name>
<keyword evidence="2" id="KW-0472">Membrane</keyword>
<accession>A0A8R1DIN5</accession>
<reference evidence="3" key="2">
    <citation type="submission" date="2022-06" db="UniProtKB">
        <authorList>
            <consortium name="EnsemblMetazoa"/>
        </authorList>
    </citation>
    <scope>IDENTIFICATION</scope>
    <source>
        <strain evidence="3">DF5081</strain>
    </source>
</reference>
<feature type="region of interest" description="Disordered" evidence="1">
    <location>
        <begin position="112"/>
        <end position="141"/>
    </location>
</feature>
<dbReference type="AlphaFoldDB" id="A0A8R1DIN5"/>
<feature type="region of interest" description="Disordered" evidence="1">
    <location>
        <begin position="181"/>
        <end position="205"/>
    </location>
</feature>
<protein>
    <submittedName>
        <fullName evidence="3">Uncharacterized protein</fullName>
    </submittedName>
</protein>
<evidence type="ECO:0000256" key="1">
    <source>
        <dbReference type="SAM" id="MobiDB-lite"/>
    </source>
</evidence>
<keyword evidence="4" id="KW-1185">Reference proteome</keyword>
<feature type="transmembrane region" description="Helical" evidence="2">
    <location>
        <begin position="23"/>
        <end position="43"/>
    </location>
</feature>